<dbReference type="Pfam" id="PF01144">
    <property type="entry name" value="CoA_trans"/>
    <property type="match status" value="1"/>
</dbReference>
<protein>
    <submittedName>
        <fullName evidence="2">CoA transferase subunit A</fullName>
    </submittedName>
</protein>
<evidence type="ECO:0000256" key="1">
    <source>
        <dbReference type="ARBA" id="ARBA00022679"/>
    </source>
</evidence>
<keyword evidence="1 2" id="KW-0808">Transferase</keyword>
<proteinExistence type="predicted"/>
<sequence length="228" mass="24434">MKNKFGKMKTIDEAMEYVKDGCTIMIAGFGGIGSSYDLIQAIIKKGVKDLTLISIDAGDPDLGPDHIVANRQCKKLITSHIGATKAAGELLNAGELEVEFCPQGTLAERIRAGGVGIPGFLTDIGLGTIIEQGKQKIRLEGREYLLETALKADVAIILAEKADEFGNLVYSKTARGLNPLMARAAEVTIVDAKQIVPLGEIDPEDVVTPGAYVDIIVHGGGDWKWSWQ</sequence>
<reference evidence="2" key="1">
    <citation type="submission" date="2021-02" db="EMBL/GenBank/DDBJ databases">
        <title>Abyssanaerobacter marinus gen.nov., sp., nov, anaerobic bacterium isolated from the Onnuri vent field of Indian Ocean and suggestion of Mogibacteriaceae fam. nov., and proposal of reclassification of ambiguous this family's genus member.</title>
        <authorList>
            <person name="Kim Y.J."/>
            <person name="Yang J.-A."/>
        </authorList>
    </citation>
    <scope>NUCLEOTIDE SEQUENCE</scope>
    <source>
        <strain evidence="2">DSM 2634</strain>
    </source>
</reference>
<name>A0A939D9L1_CLOAM</name>
<dbReference type="InterPro" id="IPR004165">
    <property type="entry name" value="CoA_trans_fam_I"/>
</dbReference>
<keyword evidence="3" id="KW-1185">Reference proteome</keyword>
<dbReference type="RefSeq" id="WP_206582789.1">
    <property type="nucleotide sequence ID" value="NZ_JAFJZZ010000005.1"/>
</dbReference>
<dbReference type="SMART" id="SM00882">
    <property type="entry name" value="CoA_trans"/>
    <property type="match status" value="1"/>
</dbReference>
<dbReference type="GO" id="GO:0008410">
    <property type="term" value="F:CoA-transferase activity"/>
    <property type="evidence" value="ECO:0007669"/>
    <property type="project" value="InterPro"/>
</dbReference>
<accession>A0A939D9L1</accession>
<dbReference type="EMBL" id="JAFJZZ010000005">
    <property type="protein sequence ID" value="MBN7773949.1"/>
    <property type="molecule type" value="Genomic_DNA"/>
</dbReference>
<evidence type="ECO:0000313" key="3">
    <source>
        <dbReference type="Proteomes" id="UP000664545"/>
    </source>
</evidence>
<dbReference type="AlphaFoldDB" id="A0A939D9L1"/>
<dbReference type="SUPFAM" id="SSF100950">
    <property type="entry name" value="NagB/RpiA/CoA transferase-like"/>
    <property type="match status" value="1"/>
</dbReference>
<comment type="caution">
    <text evidence="2">The sequence shown here is derived from an EMBL/GenBank/DDBJ whole genome shotgun (WGS) entry which is preliminary data.</text>
</comment>
<dbReference type="InterPro" id="IPR012792">
    <property type="entry name" value="3-oxoacid_CoA-transf_A"/>
</dbReference>
<dbReference type="InterPro" id="IPR037171">
    <property type="entry name" value="NagB/RpiA_transferase-like"/>
</dbReference>
<dbReference type="PANTHER" id="PTHR13707">
    <property type="entry name" value="KETOACID-COENZYME A TRANSFERASE"/>
    <property type="match status" value="1"/>
</dbReference>
<dbReference type="NCBIfam" id="TIGR02429">
    <property type="entry name" value="pcaI_scoA_fam"/>
    <property type="match status" value="1"/>
</dbReference>
<evidence type="ECO:0000313" key="2">
    <source>
        <dbReference type="EMBL" id="MBN7773949.1"/>
    </source>
</evidence>
<dbReference type="Proteomes" id="UP000664545">
    <property type="component" value="Unassembled WGS sequence"/>
</dbReference>
<dbReference type="Gene3D" id="3.40.1080.10">
    <property type="entry name" value="Glutaconate Coenzyme A-transferase"/>
    <property type="match status" value="1"/>
</dbReference>
<dbReference type="PANTHER" id="PTHR13707:SF60">
    <property type="entry name" value="ACETATE COA-TRANSFERASE SUBUNIT ALPHA"/>
    <property type="match status" value="1"/>
</dbReference>
<gene>
    <name evidence="2" type="ORF">JYB65_11300</name>
</gene>
<organism evidence="2 3">
    <name type="scientific">Clostridium aminobutyricum</name>
    <dbReference type="NCBI Taxonomy" id="33953"/>
    <lineage>
        <taxon>Bacteria</taxon>
        <taxon>Bacillati</taxon>
        <taxon>Bacillota</taxon>
        <taxon>Clostridia</taxon>
        <taxon>Eubacteriales</taxon>
        <taxon>Clostridiaceae</taxon>
        <taxon>Clostridium</taxon>
    </lineage>
</organism>